<gene>
    <name evidence="7" type="primary">trmB</name>
    <name evidence="8" type="ORF">SAMN05660686_02191</name>
</gene>
<evidence type="ECO:0000313" key="8">
    <source>
        <dbReference type="EMBL" id="SDF75136.1"/>
    </source>
</evidence>
<evidence type="ECO:0000256" key="3">
    <source>
        <dbReference type="ARBA" id="ARBA00022603"/>
    </source>
</evidence>
<evidence type="ECO:0000256" key="1">
    <source>
        <dbReference type="ARBA" id="ARBA00000142"/>
    </source>
</evidence>
<feature type="binding site" evidence="7">
    <location>
        <position position="62"/>
    </location>
    <ligand>
        <name>S-adenosyl-L-methionine</name>
        <dbReference type="ChEBI" id="CHEBI:59789"/>
    </ligand>
</feature>
<keyword evidence="3 7" id="KW-0489">Methyltransferase</keyword>
<dbReference type="SUPFAM" id="SSF53335">
    <property type="entry name" value="S-adenosyl-L-methionine-dependent methyltransferases"/>
    <property type="match status" value="1"/>
</dbReference>
<sequence>MSDHGEERLFFGRRKGRPLRAGMQRRVDEDLVPRLVPVETAPANATDPRDWFPQPPRAVWLEIGFGGGEHLAWQAQHNPDIALIGCEPFVNGVASLLRHLDDVEGDRVRIHPDDARDVLDVLAPQSLERIFVLHADPWPKRRHHYRRIIQHETVARFYELLKPGGILRMATDDPGYLVWILARITAHPDFRWTGTSMADFTERRDDWPETRYEAKAKREGRMPAYLEFRKPAQTCQG</sequence>
<evidence type="ECO:0000256" key="7">
    <source>
        <dbReference type="HAMAP-Rule" id="MF_01057"/>
    </source>
</evidence>
<dbReference type="InterPro" id="IPR055361">
    <property type="entry name" value="tRNA_methyltr_TrmB_bact"/>
</dbReference>
<evidence type="ECO:0000313" key="9">
    <source>
        <dbReference type="Proteomes" id="UP000198615"/>
    </source>
</evidence>
<dbReference type="Proteomes" id="UP000198615">
    <property type="component" value="Unassembled WGS sequence"/>
</dbReference>
<keyword evidence="4 7" id="KW-0808">Transferase</keyword>
<dbReference type="PANTHER" id="PTHR23417:SF14">
    <property type="entry name" value="PENTACOTRIPEPTIDE-REPEAT REGION OF PRORP DOMAIN-CONTAINING PROTEIN"/>
    <property type="match status" value="1"/>
</dbReference>
<evidence type="ECO:0000256" key="2">
    <source>
        <dbReference type="ARBA" id="ARBA00003015"/>
    </source>
</evidence>
<feature type="binding site" evidence="7">
    <location>
        <position position="87"/>
    </location>
    <ligand>
        <name>S-adenosyl-L-methionine</name>
        <dbReference type="ChEBI" id="CHEBI:59789"/>
    </ligand>
</feature>
<name>A0A8G2BK57_9PROT</name>
<dbReference type="PANTHER" id="PTHR23417">
    <property type="entry name" value="3-DEOXY-D-MANNO-OCTULOSONIC-ACID TRANSFERASE/TRNA GUANINE-N 7 - -METHYLTRANSFERASE"/>
    <property type="match status" value="1"/>
</dbReference>
<dbReference type="HAMAP" id="MF_01057">
    <property type="entry name" value="tRNA_methyltr_TrmB"/>
    <property type="match status" value="1"/>
</dbReference>
<keyword evidence="6 7" id="KW-0819">tRNA processing</keyword>
<evidence type="ECO:0000256" key="5">
    <source>
        <dbReference type="ARBA" id="ARBA00022691"/>
    </source>
</evidence>
<reference evidence="8 9" key="1">
    <citation type="submission" date="2016-10" db="EMBL/GenBank/DDBJ databases">
        <authorList>
            <person name="Varghese N."/>
            <person name="Submissions S."/>
        </authorList>
    </citation>
    <scope>NUCLEOTIDE SEQUENCE [LARGE SCALE GENOMIC DNA]</scope>
    <source>
        <strain evidence="8 9">DSM 18839</strain>
    </source>
</reference>
<dbReference type="PROSITE" id="PS51625">
    <property type="entry name" value="SAM_MT_TRMB"/>
    <property type="match status" value="1"/>
</dbReference>
<feature type="binding site" evidence="7">
    <location>
        <position position="114"/>
    </location>
    <ligand>
        <name>S-adenosyl-L-methionine</name>
        <dbReference type="ChEBI" id="CHEBI:59789"/>
    </ligand>
</feature>
<dbReference type="CDD" id="cd02440">
    <property type="entry name" value="AdoMet_MTases"/>
    <property type="match status" value="1"/>
</dbReference>
<dbReference type="InterPro" id="IPR029063">
    <property type="entry name" value="SAM-dependent_MTases_sf"/>
</dbReference>
<dbReference type="RefSeq" id="WP_093150229.1">
    <property type="nucleotide sequence ID" value="NZ_FNBW01000006.1"/>
</dbReference>
<feature type="binding site" evidence="7">
    <location>
        <position position="140"/>
    </location>
    <ligand>
        <name>substrate</name>
    </ligand>
</feature>
<feature type="binding site" evidence="7">
    <location>
        <position position="172"/>
    </location>
    <ligand>
        <name>substrate</name>
    </ligand>
</feature>
<comment type="caution">
    <text evidence="7">Lacks conserved residue(s) required for the propagation of feature annotation.</text>
</comment>
<feature type="binding site" evidence="7">
    <location>
        <begin position="210"/>
        <end position="213"/>
    </location>
    <ligand>
        <name>substrate</name>
    </ligand>
</feature>
<dbReference type="GO" id="GO:0008176">
    <property type="term" value="F:tRNA (guanine(46)-N7)-methyltransferase activity"/>
    <property type="evidence" value="ECO:0007669"/>
    <property type="project" value="UniProtKB-UniRule"/>
</dbReference>
<dbReference type="GO" id="GO:0043527">
    <property type="term" value="C:tRNA methyltransferase complex"/>
    <property type="evidence" value="ECO:0007669"/>
    <property type="project" value="TreeGrafter"/>
</dbReference>
<dbReference type="AlphaFoldDB" id="A0A8G2BK57"/>
<comment type="pathway">
    <text evidence="7">tRNA modification; N(7)-methylguanine-tRNA biosynthesis.</text>
</comment>
<dbReference type="EMBL" id="FNBW01000006">
    <property type="protein sequence ID" value="SDF75136.1"/>
    <property type="molecule type" value="Genomic_DNA"/>
</dbReference>
<dbReference type="EC" id="2.1.1.33" evidence="7"/>
<accession>A0A8G2BK57</accession>
<dbReference type="Gene3D" id="3.40.50.150">
    <property type="entry name" value="Vaccinia Virus protein VP39"/>
    <property type="match status" value="1"/>
</dbReference>
<dbReference type="UniPathway" id="UPA00989"/>
<comment type="caution">
    <text evidence="8">The sequence shown here is derived from an EMBL/GenBank/DDBJ whole genome shotgun (WGS) entry which is preliminary data.</text>
</comment>
<keyword evidence="5 7" id="KW-0949">S-adenosyl-L-methionine</keyword>
<evidence type="ECO:0000256" key="4">
    <source>
        <dbReference type="ARBA" id="ARBA00022679"/>
    </source>
</evidence>
<organism evidence="8 9">
    <name type="scientific">Thalassobaculum litoreum DSM 18839</name>
    <dbReference type="NCBI Taxonomy" id="1123362"/>
    <lineage>
        <taxon>Bacteria</taxon>
        <taxon>Pseudomonadati</taxon>
        <taxon>Pseudomonadota</taxon>
        <taxon>Alphaproteobacteria</taxon>
        <taxon>Rhodospirillales</taxon>
        <taxon>Thalassobaculaceae</taxon>
        <taxon>Thalassobaculum</taxon>
    </lineage>
</organism>
<feature type="binding site" evidence="7">
    <location>
        <position position="136"/>
    </location>
    <ligand>
        <name>S-adenosyl-L-methionine</name>
        <dbReference type="ChEBI" id="CHEBI:59789"/>
    </ligand>
</feature>
<evidence type="ECO:0000256" key="6">
    <source>
        <dbReference type="ARBA" id="ARBA00022694"/>
    </source>
</evidence>
<proteinExistence type="inferred from homology"/>
<keyword evidence="9" id="KW-1185">Reference proteome</keyword>
<dbReference type="OrthoDB" id="9802090at2"/>
<comment type="catalytic activity">
    <reaction evidence="1 7">
        <text>guanosine(46) in tRNA + S-adenosyl-L-methionine = N(7)-methylguanosine(46) in tRNA + S-adenosyl-L-homocysteine</text>
        <dbReference type="Rhea" id="RHEA:42708"/>
        <dbReference type="Rhea" id="RHEA-COMP:10188"/>
        <dbReference type="Rhea" id="RHEA-COMP:10189"/>
        <dbReference type="ChEBI" id="CHEBI:57856"/>
        <dbReference type="ChEBI" id="CHEBI:59789"/>
        <dbReference type="ChEBI" id="CHEBI:74269"/>
        <dbReference type="ChEBI" id="CHEBI:74480"/>
        <dbReference type="EC" id="2.1.1.33"/>
    </reaction>
</comment>
<dbReference type="InterPro" id="IPR003358">
    <property type="entry name" value="tRNA_(Gua-N-7)_MeTrfase_Trmb"/>
</dbReference>
<comment type="similarity">
    <text evidence="7">Belongs to the class I-like SAM-binding methyltransferase superfamily. TrmB family.</text>
</comment>
<comment type="function">
    <text evidence="2 7">Catalyzes the formation of N(7)-methylguanine at position 46 (m7G46) in tRNA.</text>
</comment>
<protein>
    <recommendedName>
        <fullName evidence="7">tRNA (guanine-N(7)-)-methyltransferase</fullName>
        <ecNumber evidence="7">2.1.1.33</ecNumber>
    </recommendedName>
    <alternativeName>
        <fullName evidence="7">tRNA (guanine(46)-N(7))-methyltransferase</fullName>
    </alternativeName>
    <alternativeName>
        <fullName evidence="7">tRNA(m7G46)-methyltransferase</fullName>
    </alternativeName>
</protein>
<dbReference type="Pfam" id="PF02390">
    <property type="entry name" value="Methyltransf_4"/>
    <property type="match status" value="1"/>
</dbReference>